<dbReference type="Gene3D" id="3.30.43.10">
    <property type="entry name" value="Uridine Diphospho-n-acetylenolpyruvylglucosamine Reductase, domain 2"/>
    <property type="match status" value="1"/>
</dbReference>
<evidence type="ECO:0000313" key="9">
    <source>
        <dbReference type="Proteomes" id="UP000000390"/>
    </source>
</evidence>
<comment type="similarity">
    <text evidence="2">Belongs to the oxygen-dependent FAD-linked oxidoreductase family.</text>
</comment>
<reference evidence="7 9" key="1">
    <citation type="journal article" date="2010" name="J. Bacteriol.">
        <title>Complete genome sequence of Halalkalicoccus jeotgali B3(T), an extremely halophilic archaeon.</title>
        <authorList>
            <person name="Roh S.W."/>
            <person name="Nam Y.D."/>
            <person name="Nam S.H."/>
            <person name="Choi S.H."/>
            <person name="Park H.S."/>
            <person name="Bae J.W."/>
        </authorList>
    </citation>
    <scope>NUCLEOTIDE SEQUENCE [LARGE SCALE GENOMIC DNA]</scope>
    <source>
        <strain evidence="7">B3</strain>
        <strain evidence="9">DSM 18796 / CECT 7217 / JCM 14584 / KCTC 4019 / B3</strain>
    </source>
</reference>
<dbReference type="InterPro" id="IPR006093">
    <property type="entry name" value="Oxy_OxRdtase_FAD_BS"/>
</dbReference>
<keyword evidence="3" id="KW-0285">Flavoprotein</keyword>
<dbReference type="Gene3D" id="3.30.465.10">
    <property type="match status" value="1"/>
</dbReference>
<proteinExistence type="inferred from homology"/>
<dbReference type="PATRIC" id="fig|795797.18.peg.1860"/>
<dbReference type="RefSeq" id="WP_008417283.1">
    <property type="nucleotide sequence ID" value="NC_014297.1"/>
</dbReference>
<dbReference type="Pfam" id="PF08031">
    <property type="entry name" value="BBE"/>
    <property type="match status" value="1"/>
</dbReference>
<evidence type="ECO:0000256" key="2">
    <source>
        <dbReference type="ARBA" id="ARBA00005466"/>
    </source>
</evidence>
<gene>
    <name evidence="7" type="ordered locus">HacjB3_09325</name>
    <name evidence="8" type="ORF">C497_13351</name>
</gene>
<dbReference type="SUPFAM" id="SSF56176">
    <property type="entry name" value="FAD-binding/transporter-associated domain-like"/>
    <property type="match status" value="1"/>
</dbReference>
<evidence type="ECO:0000313" key="7">
    <source>
        <dbReference type="EMBL" id="ADJ15248.1"/>
    </source>
</evidence>
<accession>D8J3E1</accession>
<reference evidence="8 10" key="2">
    <citation type="journal article" date="2014" name="PLoS Genet.">
        <title>Phylogenetically driven sequencing of extremely halophilic archaea reveals strategies for static and dynamic osmo-response.</title>
        <authorList>
            <person name="Becker E.A."/>
            <person name="Seitzer P.M."/>
            <person name="Tritt A."/>
            <person name="Larsen D."/>
            <person name="Krusor M."/>
            <person name="Yao A.I."/>
            <person name="Wu D."/>
            <person name="Madern D."/>
            <person name="Eisen J.A."/>
            <person name="Darling A.E."/>
            <person name="Facciotti M.T."/>
        </authorList>
    </citation>
    <scope>NUCLEOTIDE SEQUENCE [LARGE SCALE GENOMIC DNA]</scope>
    <source>
        <strain evidence="8">B3</strain>
        <strain evidence="10">DSM 18796 / CECT 7217 / JCM 14584 / KCTC 4019 / B3</strain>
    </source>
</reference>
<dbReference type="EMBL" id="CP002062">
    <property type="protein sequence ID" value="ADJ15248.1"/>
    <property type="molecule type" value="Genomic_DNA"/>
</dbReference>
<dbReference type="Gene3D" id="3.40.462.20">
    <property type="match status" value="1"/>
</dbReference>
<name>D8J3E1_HALJB</name>
<dbReference type="SUPFAM" id="SSF55103">
    <property type="entry name" value="FAD-linked oxidases, C-terminal domain"/>
    <property type="match status" value="1"/>
</dbReference>
<evidence type="ECO:0000256" key="3">
    <source>
        <dbReference type="ARBA" id="ARBA00022630"/>
    </source>
</evidence>
<keyword evidence="10" id="KW-1185">Reference proteome</keyword>
<evidence type="ECO:0000256" key="4">
    <source>
        <dbReference type="ARBA" id="ARBA00022827"/>
    </source>
</evidence>
<dbReference type="InterPro" id="IPR012951">
    <property type="entry name" value="BBE"/>
</dbReference>
<dbReference type="HOGENOM" id="CLU_018354_10_0_2"/>
<dbReference type="STRING" id="795797.HacjB3_09325"/>
<dbReference type="PANTHER" id="PTHR42973">
    <property type="entry name" value="BINDING OXIDOREDUCTASE, PUTATIVE (AFU_ORTHOLOGUE AFUA_1G17690)-RELATED"/>
    <property type="match status" value="1"/>
</dbReference>
<dbReference type="eggNOG" id="arCOG00337">
    <property type="taxonomic scope" value="Archaea"/>
</dbReference>
<dbReference type="InterPro" id="IPR016167">
    <property type="entry name" value="FAD-bd_PCMH_sub1"/>
</dbReference>
<dbReference type="Proteomes" id="UP000000390">
    <property type="component" value="Chromosome"/>
</dbReference>
<dbReference type="GO" id="GO:0071949">
    <property type="term" value="F:FAD binding"/>
    <property type="evidence" value="ECO:0007669"/>
    <property type="project" value="InterPro"/>
</dbReference>
<dbReference type="OrthoDB" id="213514at2157"/>
<dbReference type="GO" id="GO:0016491">
    <property type="term" value="F:oxidoreductase activity"/>
    <property type="evidence" value="ECO:0007669"/>
    <property type="project" value="UniProtKB-KW"/>
</dbReference>
<evidence type="ECO:0000256" key="5">
    <source>
        <dbReference type="ARBA" id="ARBA00023002"/>
    </source>
</evidence>
<dbReference type="InterPro" id="IPR016166">
    <property type="entry name" value="FAD-bd_PCMH"/>
</dbReference>
<dbReference type="InterPro" id="IPR006094">
    <property type="entry name" value="Oxid_FAD_bind_N"/>
</dbReference>
<comment type="cofactor">
    <cofactor evidence="1">
        <name>FAD</name>
        <dbReference type="ChEBI" id="CHEBI:57692"/>
    </cofactor>
</comment>
<dbReference type="PROSITE" id="PS51387">
    <property type="entry name" value="FAD_PCMH"/>
    <property type="match status" value="1"/>
</dbReference>
<dbReference type="InterPro" id="IPR016169">
    <property type="entry name" value="FAD-bd_PCMH_sub2"/>
</dbReference>
<evidence type="ECO:0000313" key="8">
    <source>
        <dbReference type="EMBL" id="ELY35331.1"/>
    </source>
</evidence>
<dbReference type="Pfam" id="PF01565">
    <property type="entry name" value="FAD_binding_4"/>
    <property type="match status" value="1"/>
</dbReference>
<dbReference type="EMBL" id="AOHV01000034">
    <property type="protein sequence ID" value="ELY35331.1"/>
    <property type="molecule type" value="Genomic_DNA"/>
</dbReference>
<feature type="domain" description="FAD-binding PCMH-type" evidence="6">
    <location>
        <begin position="49"/>
        <end position="219"/>
    </location>
</feature>
<dbReference type="PROSITE" id="PS00862">
    <property type="entry name" value="OX2_COVAL_FAD"/>
    <property type="match status" value="1"/>
</dbReference>
<protein>
    <submittedName>
        <fullName evidence="7">FAD linked oxidase domain protein</fullName>
    </submittedName>
    <submittedName>
        <fullName evidence="8">FAD linked oxidase domain-containing protein</fullName>
    </submittedName>
</protein>
<dbReference type="InterPro" id="IPR016164">
    <property type="entry name" value="FAD-linked_Oxase-like_C"/>
</dbReference>
<dbReference type="InterPro" id="IPR036318">
    <property type="entry name" value="FAD-bd_PCMH-like_sf"/>
</dbReference>
<dbReference type="InterPro" id="IPR050416">
    <property type="entry name" value="FAD-linked_Oxidoreductase"/>
</dbReference>
<evidence type="ECO:0000256" key="1">
    <source>
        <dbReference type="ARBA" id="ARBA00001974"/>
    </source>
</evidence>
<sequence length="474" mass="51478">MGTTTPPGEGSERVPEKRLRALAERFDGALIGPEDGKYDEARSVWNGMIDRFPAVIAGCAGVEDVLVAIEFARESELPVAVRGGGHNVSGTAVCDDGIVIDLSGMTAVRVDPDRRVVRAEGGATWADVDRATQRFGLATPGGVVSETGIAGLTLGGGLGHLRRKHGLSSDALVSVEVVTAEGTVLTADEETNPDLFWAVRGGGGNFGVVTAFEYRLYPVGPTVTTCFVWHPGDRVGDALRLFREYAASAPDEASVLAFHAVVPETAEFPEEAWGEAALVFLGCYAGDRVDGEHVFRPLREVADPIVDFSGETEYADFQALLDEDYPDGLNYYWKSLYLTDLSDECIERLLAAGERAPSALSTVDVWQLGGAIARVDPDHTAFAHRSEPFLLGIEANWEDPDDAEENVAWAREVWVEMRPFSSDAIYVNFPGFLDEREDVPRAAYGENYDRLVEVKNRYDPSNLFQANQNVTPTV</sequence>
<dbReference type="AlphaFoldDB" id="D8J3E1"/>
<evidence type="ECO:0000259" key="6">
    <source>
        <dbReference type="PROSITE" id="PS51387"/>
    </source>
</evidence>
<evidence type="ECO:0000313" key="10">
    <source>
        <dbReference type="Proteomes" id="UP000011645"/>
    </source>
</evidence>
<dbReference type="KEGG" id="hje:HacjB3_09325"/>
<dbReference type="Proteomes" id="UP000011645">
    <property type="component" value="Unassembled WGS sequence"/>
</dbReference>
<keyword evidence="4" id="KW-0274">FAD</keyword>
<dbReference type="GeneID" id="9419674"/>
<keyword evidence="5" id="KW-0560">Oxidoreductase</keyword>
<dbReference type="PANTHER" id="PTHR42973:SF39">
    <property type="entry name" value="FAD-BINDING PCMH-TYPE DOMAIN-CONTAINING PROTEIN"/>
    <property type="match status" value="1"/>
</dbReference>
<organism evidence="7 9">
    <name type="scientific">Halalkalicoccus jeotgali (strain DSM 18796 / CECT 7217 / JCM 14584 / KCTC 4019 / B3)</name>
    <dbReference type="NCBI Taxonomy" id="795797"/>
    <lineage>
        <taxon>Archaea</taxon>
        <taxon>Methanobacteriati</taxon>
        <taxon>Methanobacteriota</taxon>
        <taxon>Stenosarchaea group</taxon>
        <taxon>Halobacteria</taxon>
        <taxon>Halobacteriales</taxon>
        <taxon>Halococcaceae</taxon>
        <taxon>Halalkalicoccus</taxon>
    </lineage>
</organism>